<sequence>MEWREELAKILVERDLKSGSAHIPSIPLPDLLMRAIDREIFWTRATTDVLLQRKKTIPVPIQPKFWVKDRVLQTEQQHQEEIEDALARSGLEDMLKSDDDFPDLEFRHMIVDYAYDKESRYPPA</sequence>
<reference evidence="2" key="1">
    <citation type="journal article" date="2010" name="Genome Res.">
        <title>Population genomic sequencing of Coccidioides fungi reveals recent hybridization and transposon control.</title>
        <authorList>
            <person name="Neafsey D.E."/>
            <person name="Barker B.M."/>
            <person name="Sharpton T.J."/>
            <person name="Stajich J.E."/>
            <person name="Park D.J."/>
            <person name="Whiston E."/>
            <person name="Hung C.-Y."/>
            <person name="McMahan C."/>
            <person name="White J."/>
            <person name="Sykes S."/>
            <person name="Heiman D."/>
            <person name="Young S."/>
            <person name="Zeng Q."/>
            <person name="Abouelleil A."/>
            <person name="Aftuck L."/>
            <person name="Bessette D."/>
            <person name="Brown A."/>
            <person name="FitzGerald M."/>
            <person name="Lui A."/>
            <person name="Macdonald J.P."/>
            <person name="Priest M."/>
            <person name="Orbach M.J."/>
            <person name="Galgiani J.N."/>
            <person name="Kirkland T.N."/>
            <person name="Cole G.T."/>
            <person name="Birren B.W."/>
            <person name="Henn M.R."/>
            <person name="Taylor J.W."/>
            <person name="Rounsley S.D."/>
        </authorList>
    </citation>
    <scope>NUCLEOTIDE SEQUENCE [LARGE SCALE GENOMIC DNA]</scope>
    <source>
        <strain evidence="2">H538.4</strain>
    </source>
</reference>
<name>A0A0J8RSI1_COCIT</name>
<evidence type="ECO:0000313" key="2">
    <source>
        <dbReference type="Proteomes" id="UP000054563"/>
    </source>
</evidence>
<gene>
    <name evidence="1" type="ORF">CIHG_05321</name>
</gene>
<dbReference type="EMBL" id="DS017003">
    <property type="protein sequence ID" value="KMU88150.1"/>
    <property type="molecule type" value="Genomic_DNA"/>
</dbReference>
<dbReference type="Proteomes" id="UP000054563">
    <property type="component" value="Unassembled WGS sequence"/>
</dbReference>
<evidence type="ECO:0000313" key="1">
    <source>
        <dbReference type="EMBL" id="KMU88150.1"/>
    </source>
</evidence>
<dbReference type="AlphaFoldDB" id="A0A0J8RSI1"/>
<dbReference type="STRING" id="396776.A0A0J8RSI1"/>
<organism evidence="1 2">
    <name type="scientific">Coccidioides immitis H538.4</name>
    <dbReference type="NCBI Taxonomy" id="396776"/>
    <lineage>
        <taxon>Eukaryota</taxon>
        <taxon>Fungi</taxon>
        <taxon>Dikarya</taxon>
        <taxon>Ascomycota</taxon>
        <taxon>Pezizomycotina</taxon>
        <taxon>Eurotiomycetes</taxon>
        <taxon>Eurotiomycetidae</taxon>
        <taxon>Onygenales</taxon>
        <taxon>Onygenaceae</taxon>
        <taxon>Coccidioides</taxon>
    </lineage>
</organism>
<accession>A0A0J8RSI1</accession>
<protein>
    <submittedName>
        <fullName evidence="1">Uncharacterized protein</fullName>
    </submittedName>
</protein>
<proteinExistence type="predicted"/>
<dbReference type="VEuPathDB" id="FungiDB:CIHG_05321"/>